<evidence type="ECO:0000313" key="11">
    <source>
        <dbReference type="EMBL" id="STY97458.1"/>
    </source>
</evidence>
<evidence type="ECO:0000256" key="9">
    <source>
        <dbReference type="ARBA" id="ARBA00023010"/>
    </source>
</evidence>
<evidence type="ECO:0000256" key="3">
    <source>
        <dbReference type="ARBA" id="ARBA00014962"/>
    </source>
</evidence>
<comment type="similarity">
    <text evidence="2">Belongs to the YajC family.</text>
</comment>
<evidence type="ECO:0000256" key="5">
    <source>
        <dbReference type="ARBA" id="ARBA00022475"/>
    </source>
</evidence>
<evidence type="ECO:0000313" key="12">
    <source>
        <dbReference type="Proteomes" id="UP000255230"/>
    </source>
</evidence>
<evidence type="ECO:0000256" key="10">
    <source>
        <dbReference type="ARBA" id="ARBA00023136"/>
    </source>
</evidence>
<dbReference type="SMART" id="SM01323">
    <property type="entry name" value="YajC"/>
    <property type="match status" value="1"/>
</dbReference>
<evidence type="ECO:0000256" key="4">
    <source>
        <dbReference type="ARBA" id="ARBA00022448"/>
    </source>
</evidence>
<reference evidence="11 12" key="1">
    <citation type="submission" date="2018-06" db="EMBL/GenBank/DDBJ databases">
        <authorList>
            <consortium name="Pathogen Informatics"/>
            <person name="Doyle S."/>
        </authorList>
    </citation>
    <scope>NUCLEOTIDE SEQUENCE [LARGE SCALE GENOMIC DNA]</scope>
    <source>
        <strain evidence="11 12">NCTC10465</strain>
    </source>
</reference>
<dbReference type="GO" id="GO:0005886">
    <property type="term" value="C:plasma membrane"/>
    <property type="evidence" value="ECO:0007669"/>
    <property type="project" value="UniProtKB-SubCell"/>
</dbReference>
<dbReference type="KEGG" id="mos:AXE82_01150"/>
<keyword evidence="10" id="KW-0472">Membrane</keyword>
<protein>
    <recommendedName>
        <fullName evidence="3">Sec translocon accessory complex subunit YajC</fullName>
    </recommendedName>
</protein>
<keyword evidence="5" id="KW-1003">Cell membrane</keyword>
<dbReference type="PANTHER" id="PTHR33909:SF1">
    <property type="entry name" value="SEC TRANSLOCON ACCESSORY COMPLEX SUBUNIT YAJC"/>
    <property type="match status" value="1"/>
</dbReference>
<keyword evidence="7" id="KW-0653">Protein transport</keyword>
<comment type="subcellular location">
    <subcellularLocation>
        <location evidence="1">Cell membrane</location>
        <topology evidence="1">Single-pass membrane protein</topology>
    </subcellularLocation>
</comment>
<dbReference type="Proteomes" id="UP000255230">
    <property type="component" value="Unassembled WGS sequence"/>
</dbReference>
<evidence type="ECO:0000256" key="1">
    <source>
        <dbReference type="ARBA" id="ARBA00004162"/>
    </source>
</evidence>
<evidence type="ECO:0000256" key="6">
    <source>
        <dbReference type="ARBA" id="ARBA00022692"/>
    </source>
</evidence>
<name>A0A0X8K4W4_FAUOS</name>
<evidence type="ECO:0000256" key="8">
    <source>
        <dbReference type="ARBA" id="ARBA00022989"/>
    </source>
</evidence>
<dbReference type="PANTHER" id="PTHR33909">
    <property type="entry name" value="SEC TRANSLOCON ACCESSORY COMPLEX SUBUNIT YAJC"/>
    <property type="match status" value="1"/>
</dbReference>
<gene>
    <name evidence="11" type="primary">yajC</name>
    <name evidence="11" type="ORF">NCTC10465_01242</name>
</gene>
<keyword evidence="8" id="KW-1133">Transmembrane helix</keyword>
<keyword evidence="12" id="KW-1185">Reference proteome</keyword>
<dbReference type="GO" id="GO:0015031">
    <property type="term" value="P:protein transport"/>
    <property type="evidence" value="ECO:0007669"/>
    <property type="project" value="UniProtKB-KW"/>
</dbReference>
<accession>A0A0X8K4W4</accession>
<keyword evidence="6" id="KW-0812">Transmembrane</keyword>
<sequence length="119" mass="12861">MLLTAILAFIQSAHAEGAAAAPTGTGASTIMQMLLPLAFFAIFYFIIIRPQSRRNKEHRQMIDAIKEGNEVVFAGGLMGKIKKLQGEYAVVALNTTQEVMVQRASIISVLPVGTIDSLK</sequence>
<dbReference type="AlphaFoldDB" id="A0A0X8K4W4"/>
<organism evidence="11 12">
    <name type="scientific">Faucicola osloensis</name>
    <name type="common">Moraxella osloensis</name>
    <dbReference type="NCBI Taxonomy" id="34062"/>
    <lineage>
        <taxon>Bacteria</taxon>
        <taxon>Pseudomonadati</taxon>
        <taxon>Pseudomonadota</taxon>
        <taxon>Gammaproteobacteria</taxon>
        <taxon>Moraxellales</taxon>
        <taxon>Moraxellaceae</taxon>
        <taxon>Faucicola</taxon>
    </lineage>
</organism>
<evidence type="ECO:0000256" key="2">
    <source>
        <dbReference type="ARBA" id="ARBA00006742"/>
    </source>
</evidence>
<dbReference type="Pfam" id="PF02699">
    <property type="entry name" value="YajC"/>
    <property type="match status" value="1"/>
</dbReference>
<dbReference type="NCBIfam" id="TIGR00739">
    <property type="entry name" value="yajC"/>
    <property type="match status" value="1"/>
</dbReference>
<keyword evidence="9" id="KW-0811">Translocation</keyword>
<dbReference type="InterPro" id="IPR003849">
    <property type="entry name" value="Preprotein_translocase_YajC"/>
</dbReference>
<evidence type="ECO:0000256" key="7">
    <source>
        <dbReference type="ARBA" id="ARBA00022927"/>
    </source>
</evidence>
<proteinExistence type="inferred from homology"/>
<keyword evidence="4" id="KW-0813">Transport</keyword>
<dbReference type="PRINTS" id="PR01853">
    <property type="entry name" value="YAJCTRNLCASE"/>
</dbReference>
<dbReference type="EMBL" id="UGPY01000001">
    <property type="protein sequence ID" value="STY97458.1"/>
    <property type="molecule type" value="Genomic_DNA"/>
</dbReference>